<reference evidence="1" key="1">
    <citation type="submission" date="2020-11" db="EMBL/GenBank/DDBJ databases">
        <authorList>
            <consortium name="DOE Joint Genome Institute"/>
            <person name="Ahrendt S."/>
            <person name="Riley R."/>
            <person name="Andreopoulos W."/>
            <person name="Labutti K."/>
            <person name="Pangilinan J."/>
            <person name="Ruiz-Duenas F.J."/>
            <person name="Barrasa J.M."/>
            <person name="Sanchez-Garcia M."/>
            <person name="Camarero S."/>
            <person name="Miyauchi S."/>
            <person name="Serrano A."/>
            <person name="Linde D."/>
            <person name="Babiker R."/>
            <person name="Drula E."/>
            <person name="Ayuso-Fernandez I."/>
            <person name="Pacheco R."/>
            <person name="Padilla G."/>
            <person name="Ferreira P."/>
            <person name="Barriuso J."/>
            <person name="Kellner H."/>
            <person name="Castanera R."/>
            <person name="Alfaro M."/>
            <person name="Ramirez L."/>
            <person name="Pisabarro A.G."/>
            <person name="Kuo A."/>
            <person name="Tritt A."/>
            <person name="Lipzen A."/>
            <person name="He G."/>
            <person name="Yan M."/>
            <person name="Ng V."/>
            <person name="Cullen D."/>
            <person name="Martin F."/>
            <person name="Rosso M.-N."/>
            <person name="Henrissat B."/>
            <person name="Hibbett D."/>
            <person name="Martinez A.T."/>
            <person name="Grigoriev I.V."/>
        </authorList>
    </citation>
    <scope>NUCLEOTIDE SEQUENCE</scope>
    <source>
        <strain evidence="1">ATCC 90797</strain>
    </source>
</reference>
<protein>
    <submittedName>
        <fullName evidence="1">Uncharacterized protein</fullName>
    </submittedName>
</protein>
<gene>
    <name evidence="1" type="ORF">BDN71DRAFT_1389527</name>
</gene>
<dbReference type="AlphaFoldDB" id="A0A9P6A2B7"/>
<keyword evidence="2" id="KW-1185">Reference proteome</keyword>
<evidence type="ECO:0000313" key="1">
    <source>
        <dbReference type="EMBL" id="KAF9496514.1"/>
    </source>
</evidence>
<evidence type="ECO:0000313" key="2">
    <source>
        <dbReference type="Proteomes" id="UP000807025"/>
    </source>
</evidence>
<dbReference type="EMBL" id="MU154552">
    <property type="protein sequence ID" value="KAF9496514.1"/>
    <property type="molecule type" value="Genomic_DNA"/>
</dbReference>
<dbReference type="Proteomes" id="UP000807025">
    <property type="component" value="Unassembled WGS sequence"/>
</dbReference>
<sequence length="143" mass="15948">RTGFAVKCGDSIQLTLYPCVPIKSADYEEDCVMTLTRGTGSYCPCPICLVPEDKLAIHDTTYPCCTQAAMKKVYDNAIAMRTVKESNNLLKKYGLQGIDKVFWKIANSDPYHSTSFDCLHTFDGGLFDDHLFKQILLHIDALG</sequence>
<dbReference type="OrthoDB" id="3239511at2759"/>
<comment type="caution">
    <text evidence="1">The sequence shown here is derived from an EMBL/GenBank/DDBJ whole genome shotgun (WGS) entry which is preliminary data.</text>
</comment>
<proteinExistence type="predicted"/>
<accession>A0A9P6A2B7</accession>
<feature type="non-terminal residue" evidence="1">
    <location>
        <position position="1"/>
    </location>
</feature>
<dbReference type="Pfam" id="PF18759">
    <property type="entry name" value="Plavaka"/>
    <property type="match status" value="1"/>
</dbReference>
<organism evidence="1 2">
    <name type="scientific">Pleurotus eryngii</name>
    <name type="common">Boletus of the steppes</name>
    <dbReference type="NCBI Taxonomy" id="5323"/>
    <lineage>
        <taxon>Eukaryota</taxon>
        <taxon>Fungi</taxon>
        <taxon>Dikarya</taxon>
        <taxon>Basidiomycota</taxon>
        <taxon>Agaricomycotina</taxon>
        <taxon>Agaricomycetes</taxon>
        <taxon>Agaricomycetidae</taxon>
        <taxon>Agaricales</taxon>
        <taxon>Pleurotineae</taxon>
        <taxon>Pleurotaceae</taxon>
        <taxon>Pleurotus</taxon>
    </lineage>
</organism>
<dbReference type="InterPro" id="IPR041078">
    <property type="entry name" value="Plavaka"/>
</dbReference>
<name>A0A9P6A2B7_PLEER</name>